<name>A0A195BFI4_9HYME</name>
<gene>
    <name evidence="1" type="ORF">ALC53_06659</name>
</gene>
<keyword evidence="2" id="KW-1185">Reference proteome</keyword>
<dbReference type="AlphaFoldDB" id="A0A195BFI4"/>
<proteinExistence type="predicted"/>
<sequence>RKFIITSDKDSEKSTLPIAWDCQVNIFKYSSINLPPKYLIAHLSNLRSIGIVGYSYIIRSCRISGDSSLIEMNRFPWN</sequence>
<organism evidence="1 2">
    <name type="scientific">Atta colombica</name>
    <dbReference type="NCBI Taxonomy" id="520822"/>
    <lineage>
        <taxon>Eukaryota</taxon>
        <taxon>Metazoa</taxon>
        <taxon>Ecdysozoa</taxon>
        <taxon>Arthropoda</taxon>
        <taxon>Hexapoda</taxon>
        <taxon>Insecta</taxon>
        <taxon>Pterygota</taxon>
        <taxon>Neoptera</taxon>
        <taxon>Endopterygota</taxon>
        <taxon>Hymenoptera</taxon>
        <taxon>Apocrita</taxon>
        <taxon>Aculeata</taxon>
        <taxon>Formicoidea</taxon>
        <taxon>Formicidae</taxon>
        <taxon>Myrmicinae</taxon>
        <taxon>Atta</taxon>
    </lineage>
</organism>
<reference evidence="1 2" key="1">
    <citation type="submission" date="2015-09" db="EMBL/GenBank/DDBJ databases">
        <title>Atta colombica WGS genome.</title>
        <authorList>
            <person name="Nygaard S."/>
            <person name="Hu H."/>
            <person name="Boomsma J."/>
            <person name="Zhang G."/>
        </authorList>
    </citation>
    <scope>NUCLEOTIDE SEQUENCE [LARGE SCALE GENOMIC DNA]</scope>
    <source>
        <strain evidence="1">Treedump-2</strain>
        <tissue evidence="1">Whole body</tissue>
    </source>
</reference>
<evidence type="ECO:0000313" key="2">
    <source>
        <dbReference type="Proteomes" id="UP000078540"/>
    </source>
</evidence>
<feature type="non-terminal residue" evidence="1">
    <location>
        <position position="1"/>
    </location>
</feature>
<protein>
    <submittedName>
        <fullName evidence="1">Uncharacterized protein</fullName>
    </submittedName>
</protein>
<accession>A0A195BFI4</accession>
<dbReference type="Proteomes" id="UP000078540">
    <property type="component" value="Unassembled WGS sequence"/>
</dbReference>
<evidence type="ECO:0000313" key="1">
    <source>
        <dbReference type="EMBL" id="KYM82947.1"/>
    </source>
</evidence>
<dbReference type="EMBL" id="KQ976504">
    <property type="protein sequence ID" value="KYM82947.1"/>
    <property type="molecule type" value="Genomic_DNA"/>
</dbReference>